<sequence length="71" mass="8463">MAISLDCEELKYVFGSLSRTNWKEIFQKCRLSPKSAIGRRQEADYLLDYRYSKMNMFHLEAGNKRHTKDDK</sequence>
<dbReference type="Proteomes" id="UP001152888">
    <property type="component" value="Unassembled WGS sequence"/>
</dbReference>
<evidence type="ECO:0000313" key="2">
    <source>
        <dbReference type="Proteomes" id="UP001152888"/>
    </source>
</evidence>
<dbReference type="AlphaFoldDB" id="A0A9P0LVU5"/>
<gene>
    <name evidence="1" type="ORF">ACAOBT_LOCUS27826</name>
</gene>
<proteinExistence type="predicted"/>
<keyword evidence="2" id="KW-1185">Reference proteome</keyword>
<organism evidence="1 2">
    <name type="scientific">Acanthoscelides obtectus</name>
    <name type="common">Bean weevil</name>
    <name type="synonym">Bruchus obtectus</name>
    <dbReference type="NCBI Taxonomy" id="200917"/>
    <lineage>
        <taxon>Eukaryota</taxon>
        <taxon>Metazoa</taxon>
        <taxon>Ecdysozoa</taxon>
        <taxon>Arthropoda</taxon>
        <taxon>Hexapoda</taxon>
        <taxon>Insecta</taxon>
        <taxon>Pterygota</taxon>
        <taxon>Neoptera</taxon>
        <taxon>Endopterygota</taxon>
        <taxon>Coleoptera</taxon>
        <taxon>Polyphaga</taxon>
        <taxon>Cucujiformia</taxon>
        <taxon>Chrysomeloidea</taxon>
        <taxon>Chrysomelidae</taxon>
        <taxon>Bruchinae</taxon>
        <taxon>Bruchini</taxon>
        <taxon>Acanthoscelides</taxon>
    </lineage>
</organism>
<dbReference type="EMBL" id="CAKOFQ010007574">
    <property type="protein sequence ID" value="CAH2004136.1"/>
    <property type="molecule type" value="Genomic_DNA"/>
</dbReference>
<reference evidence="1" key="1">
    <citation type="submission" date="2022-03" db="EMBL/GenBank/DDBJ databases">
        <authorList>
            <person name="Sayadi A."/>
        </authorList>
    </citation>
    <scope>NUCLEOTIDE SEQUENCE</scope>
</reference>
<protein>
    <submittedName>
        <fullName evidence="1">Uncharacterized protein</fullName>
    </submittedName>
</protein>
<name>A0A9P0LVU5_ACAOB</name>
<comment type="caution">
    <text evidence="1">The sequence shown here is derived from an EMBL/GenBank/DDBJ whole genome shotgun (WGS) entry which is preliminary data.</text>
</comment>
<accession>A0A9P0LVU5</accession>
<evidence type="ECO:0000313" key="1">
    <source>
        <dbReference type="EMBL" id="CAH2004136.1"/>
    </source>
</evidence>